<dbReference type="NCBIfam" id="TIGR02474">
    <property type="entry name" value="pec_lyase"/>
    <property type="match status" value="1"/>
</dbReference>
<keyword evidence="2" id="KW-1185">Reference proteome</keyword>
<reference evidence="2" key="1">
    <citation type="journal article" date="2018" name="Genome Announc.">
        <title>Complete genome sequence of a Dickeya fangzhongdai type strain causing bleeding canker of pear tree trunks.</title>
        <authorList>
            <person name="Zhao Y."/>
            <person name="Tian Y."/>
            <person name="Li X."/>
            <person name="Hu B."/>
        </authorList>
    </citation>
    <scope>NUCLEOTIDE SEQUENCE [LARGE SCALE GENOMIC DNA]</scope>
    <source>
        <strain evidence="2">DSM 101947</strain>
    </source>
</reference>
<evidence type="ECO:0000313" key="2">
    <source>
        <dbReference type="Proteomes" id="UP000231901"/>
    </source>
</evidence>
<dbReference type="KEGG" id="dfn:CVE23_10735"/>
<dbReference type="InterPro" id="IPR012669">
    <property type="entry name" value="Pectate_lyase"/>
</dbReference>
<dbReference type="Gene3D" id="1.50.10.20">
    <property type="match status" value="1"/>
</dbReference>
<dbReference type="EMBL" id="CP025003">
    <property type="protein sequence ID" value="ATZ94404.1"/>
    <property type="molecule type" value="Genomic_DNA"/>
</dbReference>
<name>A0A2K8QLP3_9GAMM</name>
<dbReference type="SUPFAM" id="SSF81853">
    <property type="entry name" value="Family 10 polysaccharide lyase"/>
    <property type="match status" value="1"/>
</dbReference>
<dbReference type="Pfam" id="PF09492">
    <property type="entry name" value="Pec_lyase"/>
    <property type="match status" value="1"/>
</dbReference>
<dbReference type="Proteomes" id="UP000231901">
    <property type="component" value="Chromosome"/>
</dbReference>
<organism evidence="1 2">
    <name type="scientific">Dickeya fangzhongdai</name>
    <dbReference type="NCBI Taxonomy" id="1778540"/>
    <lineage>
        <taxon>Bacteria</taxon>
        <taxon>Pseudomonadati</taxon>
        <taxon>Pseudomonadota</taxon>
        <taxon>Gammaproteobacteria</taxon>
        <taxon>Enterobacterales</taxon>
        <taxon>Pectobacteriaceae</taxon>
        <taxon>Dickeya</taxon>
    </lineage>
</organism>
<accession>A0A2K8QLP3</accession>
<gene>
    <name evidence="1" type="primary">pelA</name>
    <name evidence="1" type="ORF">CVE23_10735</name>
</gene>
<proteinExistence type="predicted"/>
<sequence>MILRSYRLTDWMSRLCAVTHWWKRNNIMFMEDWYMSHKLTRLSLISLSLLAGLSANIQAHAASVGCNQNCIDYLRENVQASPLTAASIATLGNATLQSQFMSYLNTSISARNSDKAALAAERNNLANIPAPRSSDEGHDLDTMPLNKPASYYQSAQALNIARDILSFQIPSGGWGKNMPHTGVERAKGQSYTIDNLDPSESGRWRYVGTIDNGSTTTELRYLAKVQATRAEGADTTRIRAGIVRGLKYLLAAQYPNGGWPRVYPLAGGYNDAITINDDAMLRVVMLLNEIGNGSNSDFAFLDSRTRNSIAQSAAKGVTWLLDNQVSIGGTLTVWGQQHDVLTQEPTAARAFEMASLTSGESAKIVEFLMTLPNPNAAVRRSVYAAADFFTATRITGQSWSNGKLSSSPNGVLWARYYDLASYTPAASRVEKRAQTLFGDFPKTHDSSAYGLVFGSIASVSTERLTGYAQYVSSPQRVLTTFAVWSKSNARP</sequence>
<keyword evidence="1" id="KW-0456">Lyase</keyword>
<dbReference type="GO" id="GO:0016829">
    <property type="term" value="F:lyase activity"/>
    <property type="evidence" value="ECO:0007669"/>
    <property type="project" value="UniProtKB-KW"/>
</dbReference>
<evidence type="ECO:0000313" key="1">
    <source>
        <dbReference type="EMBL" id="ATZ94404.1"/>
    </source>
</evidence>
<dbReference type="AlphaFoldDB" id="A0A2K8QLP3"/>
<protein>
    <submittedName>
        <fullName evidence="1">Pectate lyase</fullName>
    </submittedName>
</protein>
<dbReference type="SMR" id="A0A2K8QLP3"/>